<evidence type="ECO:0000256" key="5">
    <source>
        <dbReference type="ARBA" id="ARBA00022989"/>
    </source>
</evidence>
<dbReference type="RefSeq" id="WP_081815688.1">
    <property type="nucleotide sequence ID" value="NZ_JGZL01000012.1"/>
</dbReference>
<feature type="transmembrane region" description="Helical" evidence="8">
    <location>
        <begin position="106"/>
        <end position="127"/>
    </location>
</feature>
<feature type="transmembrane region" description="Helical" evidence="8">
    <location>
        <begin position="72"/>
        <end position="94"/>
    </location>
</feature>
<organism evidence="10 11">
    <name type="scientific">Bifidobacterium ruminantium</name>
    <dbReference type="NCBI Taxonomy" id="78346"/>
    <lineage>
        <taxon>Bacteria</taxon>
        <taxon>Bacillati</taxon>
        <taxon>Actinomycetota</taxon>
        <taxon>Actinomycetes</taxon>
        <taxon>Bifidobacteriales</taxon>
        <taxon>Bifidobacteriaceae</taxon>
        <taxon>Bifidobacterium</taxon>
    </lineage>
</organism>
<dbReference type="PANTHER" id="PTHR42920">
    <property type="entry name" value="OS03G0707200 PROTEIN-RELATED"/>
    <property type="match status" value="1"/>
</dbReference>
<feature type="transmembrane region" description="Helical" evidence="8">
    <location>
        <begin position="289"/>
        <end position="310"/>
    </location>
</feature>
<comment type="caution">
    <text evidence="10">The sequence shown here is derived from an EMBL/GenBank/DDBJ whole genome shotgun (WGS) entry which is preliminary data.</text>
</comment>
<evidence type="ECO:0000256" key="7">
    <source>
        <dbReference type="SAM" id="MobiDB-lite"/>
    </source>
</evidence>
<sequence length="337" mass="34793">MHAEKNPRKNKVSHTVANAAGPETGTVQEAGSASSHNPLLGHATSHAATLVGLAAIVLWGFMAGLVRLVSESFGATLGSALIYTVGGVMLLIVRRPKPIRRAPRKYLLLGGVMFVAYEASISLSIGLATTNAQSVEVSLVNYLWPTLLVLMTAALSRKHGAVVKALPGAIVATIGVALAVGGESLNVQEAIGDIASNPLPYLLAFAGAFIWAIYASVTPAMSEGYDGTTIFFCCVAVLLWIIHLMSGDGLPAATPGIGGYVALAACALSIAGGYACWGYGMLHGNMETLAIGSYATPIFSTASSTLLLGVALGMPFWIGVALVVAGSLINLWFARRP</sequence>
<dbReference type="Pfam" id="PF00892">
    <property type="entry name" value="EamA"/>
    <property type="match status" value="1"/>
</dbReference>
<evidence type="ECO:0000256" key="2">
    <source>
        <dbReference type="ARBA" id="ARBA00007362"/>
    </source>
</evidence>
<feature type="compositionally biased region" description="Polar residues" evidence="7">
    <location>
        <begin position="25"/>
        <end position="35"/>
    </location>
</feature>
<dbReference type="InterPro" id="IPR000620">
    <property type="entry name" value="EamA_dom"/>
</dbReference>
<dbReference type="SUPFAM" id="SSF103481">
    <property type="entry name" value="Multidrug resistance efflux transporter EmrE"/>
    <property type="match status" value="1"/>
</dbReference>
<dbReference type="eggNOG" id="COG0697">
    <property type="taxonomic scope" value="Bacteria"/>
</dbReference>
<evidence type="ECO:0000256" key="6">
    <source>
        <dbReference type="ARBA" id="ARBA00023136"/>
    </source>
</evidence>
<dbReference type="AlphaFoldDB" id="A0A087CVK7"/>
<dbReference type="InterPro" id="IPR037185">
    <property type="entry name" value="EmrE-like"/>
</dbReference>
<comment type="subcellular location">
    <subcellularLocation>
        <location evidence="1">Cell membrane</location>
        <topology evidence="1">Multi-pass membrane protein</topology>
    </subcellularLocation>
</comment>
<reference evidence="10 11" key="1">
    <citation type="submission" date="2014-03" db="EMBL/GenBank/DDBJ databases">
        <title>Genomics of Bifidobacteria.</title>
        <authorList>
            <person name="Ventura M."/>
            <person name="Milani C."/>
            <person name="Lugli G.A."/>
        </authorList>
    </citation>
    <scope>NUCLEOTIDE SEQUENCE [LARGE SCALE GENOMIC DNA]</scope>
    <source>
        <strain evidence="10 11">LMG 21811</strain>
    </source>
</reference>
<accession>A0A087CVK7</accession>
<feature type="domain" description="EamA" evidence="9">
    <location>
        <begin position="201"/>
        <end position="331"/>
    </location>
</feature>
<feature type="transmembrane region" description="Helical" evidence="8">
    <location>
        <begin position="47"/>
        <end position="66"/>
    </location>
</feature>
<protein>
    <submittedName>
        <fullName evidence="10">Putative membrane protein</fullName>
    </submittedName>
</protein>
<name>A0A087CVK7_BIFRU</name>
<evidence type="ECO:0000313" key="11">
    <source>
        <dbReference type="Proteomes" id="UP000029078"/>
    </source>
</evidence>
<keyword evidence="5 8" id="KW-1133">Transmembrane helix</keyword>
<evidence type="ECO:0000313" key="10">
    <source>
        <dbReference type="EMBL" id="KFI87307.1"/>
    </source>
</evidence>
<evidence type="ECO:0000256" key="8">
    <source>
        <dbReference type="SAM" id="Phobius"/>
    </source>
</evidence>
<feature type="transmembrane region" description="Helical" evidence="8">
    <location>
        <begin position="257"/>
        <end position="277"/>
    </location>
</feature>
<dbReference type="InterPro" id="IPR051258">
    <property type="entry name" value="Diverse_Substrate_Transporter"/>
</dbReference>
<proteinExistence type="inferred from homology"/>
<dbReference type="NCBIfam" id="NF008676">
    <property type="entry name" value="PRK11689.1"/>
    <property type="match status" value="1"/>
</dbReference>
<keyword evidence="6 8" id="KW-0472">Membrane</keyword>
<feature type="transmembrane region" description="Helical" evidence="8">
    <location>
        <begin position="316"/>
        <end position="334"/>
    </location>
</feature>
<comment type="similarity">
    <text evidence="2">Belongs to the EamA transporter family.</text>
</comment>
<feature type="transmembrane region" description="Helical" evidence="8">
    <location>
        <begin position="229"/>
        <end position="245"/>
    </location>
</feature>
<dbReference type="EMBL" id="JGZL01000012">
    <property type="protein sequence ID" value="KFI87307.1"/>
    <property type="molecule type" value="Genomic_DNA"/>
</dbReference>
<dbReference type="PANTHER" id="PTHR42920:SF24">
    <property type="entry name" value="AROMATIC AMINO ACID EXPORTER YDDG"/>
    <property type="match status" value="1"/>
</dbReference>
<feature type="transmembrane region" description="Helical" evidence="8">
    <location>
        <begin position="200"/>
        <end position="217"/>
    </location>
</feature>
<keyword evidence="3" id="KW-1003">Cell membrane</keyword>
<dbReference type="GO" id="GO:0005886">
    <property type="term" value="C:plasma membrane"/>
    <property type="evidence" value="ECO:0007669"/>
    <property type="project" value="UniProtKB-SubCell"/>
</dbReference>
<dbReference type="Proteomes" id="UP000029078">
    <property type="component" value="Unassembled WGS sequence"/>
</dbReference>
<feature type="transmembrane region" description="Helical" evidence="8">
    <location>
        <begin position="162"/>
        <end position="180"/>
    </location>
</feature>
<evidence type="ECO:0000259" key="9">
    <source>
        <dbReference type="Pfam" id="PF00892"/>
    </source>
</evidence>
<feature type="transmembrane region" description="Helical" evidence="8">
    <location>
        <begin position="139"/>
        <end position="155"/>
    </location>
</feature>
<gene>
    <name evidence="10" type="ORF">BRUM_0437</name>
</gene>
<dbReference type="STRING" id="78346.BRUM_0437"/>
<evidence type="ECO:0000256" key="4">
    <source>
        <dbReference type="ARBA" id="ARBA00022692"/>
    </source>
</evidence>
<evidence type="ECO:0000256" key="3">
    <source>
        <dbReference type="ARBA" id="ARBA00022475"/>
    </source>
</evidence>
<feature type="region of interest" description="Disordered" evidence="7">
    <location>
        <begin position="1"/>
        <end position="35"/>
    </location>
</feature>
<keyword evidence="11" id="KW-1185">Reference proteome</keyword>
<evidence type="ECO:0000256" key="1">
    <source>
        <dbReference type="ARBA" id="ARBA00004651"/>
    </source>
</evidence>
<keyword evidence="4 8" id="KW-0812">Transmembrane</keyword>